<evidence type="ECO:0000256" key="2">
    <source>
        <dbReference type="SAM" id="MobiDB-lite"/>
    </source>
</evidence>
<gene>
    <name evidence="4" type="ORF">B9Z19DRAFT_1063028</name>
</gene>
<protein>
    <recommendedName>
        <fullName evidence="3">YAG7-like dimerisation domain-containing protein</fullName>
    </recommendedName>
</protein>
<feature type="coiled-coil region" evidence="1">
    <location>
        <begin position="74"/>
        <end position="169"/>
    </location>
</feature>
<feature type="compositionally biased region" description="Acidic residues" evidence="2">
    <location>
        <begin position="280"/>
        <end position="304"/>
    </location>
</feature>
<dbReference type="STRING" id="42251.A0A2T6ZZP0"/>
<feature type="compositionally biased region" description="Basic and acidic residues" evidence="2">
    <location>
        <begin position="453"/>
        <end position="469"/>
    </location>
</feature>
<dbReference type="Pfam" id="PF26434">
    <property type="entry name" value="YAG7_C"/>
    <property type="match status" value="1"/>
</dbReference>
<feature type="region of interest" description="Disordered" evidence="2">
    <location>
        <begin position="326"/>
        <end position="513"/>
    </location>
</feature>
<feature type="compositionally biased region" description="Polar residues" evidence="2">
    <location>
        <begin position="382"/>
        <end position="402"/>
    </location>
</feature>
<organism evidence="4 5">
    <name type="scientific">Tuber borchii</name>
    <name type="common">White truffle</name>
    <dbReference type="NCBI Taxonomy" id="42251"/>
    <lineage>
        <taxon>Eukaryota</taxon>
        <taxon>Fungi</taxon>
        <taxon>Dikarya</taxon>
        <taxon>Ascomycota</taxon>
        <taxon>Pezizomycotina</taxon>
        <taxon>Pezizomycetes</taxon>
        <taxon>Pezizales</taxon>
        <taxon>Tuberaceae</taxon>
        <taxon>Tuber</taxon>
    </lineage>
</organism>
<feature type="compositionally biased region" description="Polar residues" evidence="2">
    <location>
        <begin position="1"/>
        <end position="12"/>
    </location>
</feature>
<evidence type="ECO:0000259" key="3">
    <source>
        <dbReference type="Pfam" id="PF26434"/>
    </source>
</evidence>
<proteinExistence type="predicted"/>
<keyword evidence="1" id="KW-0175">Coiled coil</keyword>
<feature type="domain" description="YAG7-like dimerisation" evidence="3">
    <location>
        <begin position="162"/>
        <end position="228"/>
    </location>
</feature>
<feature type="region of interest" description="Disordered" evidence="2">
    <location>
        <begin position="279"/>
        <end position="310"/>
    </location>
</feature>
<dbReference type="EMBL" id="NESQ01000053">
    <property type="protein sequence ID" value="PUU80936.1"/>
    <property type="molecule type" value="Genomic_DNA"/>
</dbReference>
<sequence>MSSTTAVTQPNASRGKKKGKGGGGGSASPAPEIAQDKTADSANDVVKAGEKGEKEYLKWITKQLKKHTKKLDSIAKSEEKIKDLSEEEKATTKIINADERNKITGKPITLAVYKELKECYENLLRASELEDKRLEAERVEAQARLEKAVEEAKAEAQKETDQAARAKILTVVKFLRLAGHRRNNKSGDDDEDEAIERVLVLVYGGDQSAIDACLKLADGSEEPVDSFQVSCKNTPLSFHSRARYSPYGRRGWVGFLVSNFLHIDSRIKEVAHALKIQGAGDEDVEETQEFAGEPEAEQQQDQQEEPPAYEAAAEDEFDLAAQGEKAPLYIEGAAEDMQAPPQQAYTNGDELEAPATAPGVSIADNDAANDAAKEAELEINEDQTQTQILGEAQTQDAPTQPANGGLTGGSWADDQPKTPEASDEFQNVERRGRGRGGFRSDRGQGRGRGRGGHRGDRGGYRGERGDRGGYRGRGGYHRGEGGERGDRGDRPYHRPRPKNTDRQQPQQAATGSA</sequence>
<name>A0A2T6ZZP0_TUBBO</name>
<evidence type="ECO:0000313" key="5">
    <source>
        <dbReference type="Proteomes" id="UP000244722"/>
    </source>
</evidence>
<feature type="compositionally biased region" description="Basic and acidic residues" evidence="2">
    <location>
        <begin position="477"/>
        <end position="492"/>
    </location>
</feature>
<feature type="region of interest" description="Disordered" evidence="2">
    <location>
        <begin position="1"/>
        <end position="47"/>
    </location>
</feature>
<dbReference type="Proteomes" id="UP000244722">
    <property type="component" value="Unassembled WGS sequence"/>
</dbReference>
<evidence type="ECO:0000256" key="1">
    <source>
        <dbReference type="SAM" id="Coils"/>
    </source>
</evidence>
<feature type="compositionally biased region" description="Polar residues" evidence="2">
    <location>
        <begin position="502"/>
        <end position="513"/>
    </location>
</feature>
<comment type="caution">
    <text evidence="4">The sequence shown here is derived from an EMBL/GenBank/DDBJ whole genome shotgun (WGS) entry which is preliminary data.</text>
</comment>
<accession>A0A2T6ZZP0</accession>
<dbReference type="AlphaFoldDB" id="A0A2T6ZZP0"/>
<evidence type="ECO:0000313" key="4">
    <source>
        <dbReference type="EMBL" id="PUU80936.1"/>
    </source>
</evidence>
<reference evidence="4 5" key="1">
    <citation type="submission" date="2017-04" db="EMBL/GenBank/DDBJ databases">
        <title>Draft genome sequence of Tuber borchii Vittad., a whitish edible truffle.</title>
        <authorList>
            <consortium name="DOE Joint Genome Institute"/>
            <person name="Murat C."/>
            <person name="Kuo A."/>
            <person name="Barry K.W."/>
            <person name="Clum A."/>
            <person name="Dockter R.B."/>
            <person name="Fauchery L."/>
            <person name="Iotti M."/>
            <person name="Kohler A."/>
            <person name="Labutti K."/>
            <person name="Lindquist E.A."/>
            <person name="Lipzen A."/>
            <person name="Ohm R.A."/>
            <person name="Wang M."/>
            <person name="Grigoriev I.V."/>
            <person name="Zambonelli A."/>
            <person name="Martin F.M."/>
        </authorList>
    </citation>
    <scope>NUCLEOTIDE SEQUENCE [LARGE SCALE GENOMIC DNA]</scope>
    <source>
        <strain evidence="4 5">Tbo3840</strain>
    </source>
</reference>
<keyword evidence="5" id="KW-1185">Reference proteome</keyword>
<dbReference type="InterPro" id="IPR058602">
    <property type="entry name" value="YAG7_dimerisation_dom"/>
</dbReference>
<dbReference type="OrthoDB" id="5399559at2759"/>